<gene>
    <name evidence="1" type="ORF">HHI36_017192</name>
</gene>
<sequence length="202" mass="23138">MLLFRDLRQIKKKGKEYEEYEELLSKQKSIIYDIINVEADISVLNMISQENENKENNKVRKQIGASYADIVRTQNKLSKIGQDRANNAITIEPHISKTPNTRTGFRKVTKDNVEHKAKDGELNNSAEPENEDLSLDIHRKGHTQLPKTSKNPNQRNISKQYNKKIPGKYIVKGTADVTDREFGGAERRAWLFIGRVNTSATE</sequence>
<proteinExistence type="predicted"/>
<dbReference type="AlphaFoldDB" id="A0ABD2NMU1"/>
<accession>A0ABD2NMU1</accession>
<keyword evidence="2" id="KW-1185">Reference proteome</keyword>
<organism evidence="1 2">
    <name type="scientific">Cryptolaemus montrouzieri</name>
    <dbReference type="NCBI Taxonomy" id="559131"/>
    <lineage>
        <taxon>Eukaryota</taxon>
        <taxon>Metazoa</taxon>
        <taxon>Ecdysozoa</taxon>
        <taxon>Arthropoda</taxon>
        <taxon>Hexapoda</taxon>
        <taxon>Insecta</taxon>
        <taxon>Pterygota</taxon>
        <taxon>Neoptera</taxon>
        <taxon>Endopterygota</taxon>
        <taxon>Coleoptera</taxon>
        <taxon>Polyphaga</taxon>
        <taxon>Cucujiformia</taxon>
        <taxon>Coccinelloidea</taxon>
        <taxon>Coccinellidae</taxon>
        <taxon>Scymninae</taxon>
        <taxon>Scymnini</taxon>
        <taxon>Cryptolaemus</taxon>
    </lineage>
</organism>
<dbReference type="EMBL" id="JABFTP020000124">
    <property type="protein sequence ID" value="KAL3279686.1"/>
    <property type="molecule type" value="Genomic_DNA"/>
</dbReference>
<protein>
    <submittedName>
        <fullName evidence="1">Uncharacterized protein</fullName>
    </submittedName>
</protein>
<dbReference type="Proteomes" id="UP001516400">
    <property type="component" value="Unassembled WGS sequence"/>
</dbReference>
<reference evidence="1 2" key="1">
    <citation type="journal article" date="2021" name="BMC Biol.">
        <title>Horizontally acquired antibacterial genes associated with adaptive radiation of ladybird beetles.</title>
        <authorList>
            <person name="Li H.S."/>
            <person name="Tang X.F."/>
            <person name="Huang Y.H."/>
            <person name="Xu Z.Y."/>
            <person name="Chen M.L."/>
            <person name="Du X.Y."/>
            <person name="Qiu B.Y."/>
            <person name="Chen P.T."/>
            <person name="Zhang W."/>
            <person name="Slipinski A."/>
            <person name="Escalona H.E."/>
            <person name="Waterhouse R.M."/>
            <person name="Zwick A."/>
            <person name="Pang H."/>
        </authorList>
    </citation>
    <scope>NUCLEOTIDE SEQUENCE [LARGE SCALE GENOMIC DNA]</scope>
    <source>
        <strain evidence="1">SYSU2018</strain>
    </source>
</reference>
<evidence type="ECO:0000313" key="2">
    <source>
        <dbReference type="Proteomes" id="UP001516400"/>
    </source>
</evidence>
<comment type="caution">
    <text evidence="1">The sequence shown here is derived from an EMBL/GenBank/DDBJ whole genome shotgun (WGS) entry which is preliminary data.</text>
</comment>
<evidence type="ECO:0000313" key="1">
    <source>
        <dbReference type="EMBL" id="KAL3279686.1"/>
    </source>
</evidence>
<name>A0ABD2NMU1_9CUCU</name>